<sequence length="142" mass="16233">MRAHAYDLFRVARYRQQQEHRAIETQDEHYIESRRLRHRLMQYMNDDEEFWALMTPKIGVDMLKMVTGLERVSAGMPAAGPINEQGEGRAGQPFEIAFRTVAQTNRTTKGTVVTDEGEVLDNALKDPKTTEVLQELIIRSGG</sequence>
<gene>
    <name evidence="1" type="ORF">LCGC14_2338710</name>
</gene>
<name>A0A0F9F7N2_9ZZZZ</name>
<accession>A0A0F9F7N2</accession>
<dbReference type="AlphaFoldDB" id="A0A0F9F7N2"/>
<reference evidence="1" key="1">
    <citation type="journal article" date="2015" name="Nature">
        <title>Complex archaea that bridge the gap between prokaryotes and eukaryotes.</title>
        <authorList>
            <person name="Spang A."/>
            <person name="Saw J.H."/>
            <person name="Jorgensen S.L."/>
            <person name="Zaremba-Niedzwiedzka K."/>
            <person name="Martijn J."/>
            <person name="Lind A.E."/>
            <person name="van Eijk R."/>
            <person name="Schleper C."/>
            <person name="Guy L."/>
            <person name="Ettema T.J."/>
        </authorList>
    </citation>
    <scope>NUCLEOTIDE SEQUENCE</scope>
</reference>
<evidence type="ECO:0000313" key="1">
    <source>
        <dbReference type="EMBL" id="KKL47122.1"/>
    </source>
</evidence>
<proteinExistence type="predicted"/>
<comment type="caution">
    <text evidence="1">The sequence shown here is derived from an EMBL/GenBank/DDBJ whole genome shotgun (WGS) entry which is preliminary data.</text>
</comment>
<dbReference type="EMBL" id="LAZR01033784">
    <property type="protein sequence ID" value="KKL47122.1"/>
    <property type="molecule type" value="Genomic_DNA"/>
</dbReference>
<organism evidence="1">
    <name type="scientific">marine sediment metagenome</name>
    <dbReference type="NCBI Taxonomy" id="412755"/>
    <lineage>
        <taxon>unclassified sequences</taxon>
        <taxon>metagenomes</taxon>
        <taxon>ecological metagenomes</taxon>
    </lineage>
</organism>
<protein>
    <submittedName>
        <fullName evidence="1">Uncharacterized protein</fullName>
    </submittedName>
</protein>